<dbReference type="InterPro" id="IPR004298">
    <property type="entry name" value="Nicotian_synth"/>
</dbReference>
<dbReference type="Pfam" id="PF03059">
    <property type="entry name" value="NAS"/>
    <property type="match status" value="1"/>
</dbReference>
<dbReference type="OrthoDB" id="1956540at2"/>
<keyword evidence="4" id="KW-1185">Reference proteome</keyword>
<dbReference type="GO" id="GO:0030410">
    <property type="term" value="F:nicotianamine synthase activity"/>
    <property type="evidence" value="ECO:0007669"/>
    <property type="project" value="InterPro"/>
</dbReference>
<gene>
    <name evidence="3" type="ORF">SAMN02746064_01105</name>
</gene>
<organism evidence="3 4">
    <name type="scientific">Alkalibacter saccharofermentans DSM 14828</name>
    <dbReference type="NCBI Taxonomy" id="1120975"/>
    <lineage>
        <taxon>Bacteria</taxon>
        <taxon>Bacillati</taxon>
        <taxon>Bacillota</taxon>
        <taxon>Clostridia</taxon>
        <taxon>Eubacteriales</taxon>
        <taxon>Eubacteriaceae</taxon>
        <taxon>Alkalibacter</taxon>
    </lineage>
</organism>
<sequence>MVMTRFTQYLEDKVTQSKILFSGLLRCYMKVIKNEAELAGIDKDDHVLFIGGGAAPCSAIAMQKLTGAKVTVIDNDRDCIRKSKALAKKMNFSKDMIKIKHMEGEFVDAGDYSVIHLALQVSPKEKVLDRVYKTMKPNTRVLVRHPKESRKCFYDVNLRKRCSECSMVEHKNFTNIQATAMYL</sequence>
<evidence type="ECO:0000313" key="4">
    <source>
        <dbReference type="Proteomes" id="UP000184251"/>
    </source>
</evidence>
<dbReference type="STRING" id="1120975.SAMN02746064_01105"/>
<evidence type="ECO:0000256" key="1">
    <source>
        <dbReference type="ARBA" id="ARBA00022679"/>
    </source>
</evidence>
<dbReference type="Proteomes" id="UP000184251">
    <property type="component" value="Unassembled WGS sequence"/>
</dbReference>
<dbReference type="EMBL" id="FQTU01000006">
    <property type="protein sequence ID" value="SHE74135.1"/>
    <property type="molecule type" value="Genomic_DNA"/>
</dbReference>
<keyword evidence="1" id="KW-0808">Transferase</keyword>
<dbReference type="PANTHER" id="PTHR32266:SF12">
    <property type="entry name" value="NICOTIANAMINE SYNTHASE 3"/>
    <property type="match status" value="1"/>
</dbReference>
<reference evidence="3 4" key="1">
    <citation type="submission" date="2016-11" db="EMBL/GenBank/DDBJ databases">
        <authorList>
            <person name="Jaros S."/>
            <person name="Januszkiewicz K."/>
            <person name="Wedrychowicz H."/>
        </authorList>
    </citation>
    <scope>NUCLEOTIDE SEQUENCE [LARGE SCALE GENOMIC DNA]</scope>
    <source>
        <strain evidence="3 4">DSM 14828</strain>
    </source>
</reference>
<proteinExistence type="predicted"/>
<dbReference type="AlphaFoldDB" id="A0A1M4VZ06"/>
<name>A0A1M4VZ06_9FIRM</name>
<dbReference type="Gene3D" id="3.40.50.150">
    <property type="entry name" value="Vaccinia Virus protein VP39"/>
    <property type="match status" value="1"/>
</dbReference>
<dbReference type="InterPro" id="IPR029063">
    <property type="entry name" value="SAM-dependent_MTases_sf"/>
</dbReference>
<dbReference type="PANTHER" id="PTHR32266">
    <property type="entry name" value="NICOTIANAMINE SYNTHASE 3"/>
    <property type="match status" value="1"/>
</dbReference>
<evidence type="ECO:0000256" key="2">
    <source>
        <dbReference type="ARBA" id="ARBA00022691"/>
    </source>
</evidence>
<keyword evidence="2" id="KW-0949">S-adenosyl-L-methionine</keyword>
<accession>A0A1M4VZ06</accession>
<protein>
    <submittedName>
        <fullName evidence="3">Nicotianamine synthase protein</fullName>
    </submittedName>
</protein>
<dbReference type="SUPFAM" id="SSF53335">
    <property type="entry name" value="S-adenosyl-L-methionine-dependent methyltransferases"/>
    <property type="match status" value="1"/>
</dbReference>
<evidence type="ECO:0000313" key="3">
    <source>
        <dbReference type="EMBL" id="SHE74135.1"/>
    </source>
</evidence>
<dbReference type="RefSeq" id="WP_073270091.1">
    <property type="nucleotide sequence ID" value="NZ_FQTU01000006.1"/>
</dbReference>
<dbReference type="GO" id="GO:0030418">
    <property type="term" value="P:nicotianamine biosynthetic process"/>
    <property type="evidence" value="ECO:0007669"/>
    <property type="project" value="InterPro"/>
</dbReference>